<keyword evidence="2" id="KW-0238">DNA-binding</keyword>
<evidence type="ECO:0000256" key="5">
    <source>
        <dbReference type="SAM" id="MobiDB-lite"/>
    </source>
</evidence>
<reference evidence="7" key="1">
    <citation type="submission" date="2021-01" db="UniProtKB">
        <authorList>
            <consortium name="EnsemblPlants"/>
        </authorList>
    </citation>
    <scope>IDENTIFICATION</scope>
</reference>
<evidence type="ECO:0000256" key="2">
    <source>
        <dbReference type="ARBA" id="ARBA00023125"/>
    </source>
</evidence>
<sequence length="325" mass="36891">MANLSSQARFTAKGGLKGIPFGFRFNPSDEEVIVHYLMPKARNCDFSVDFIGKADFNKCEPWDLPKIENMDNTERFYYCQRDRKYPNGLRTNRATMAGFWKATGRDREIYTGHVDRRERIGMRKSLVFYTGRAPRGEKTNWVMYEYRLMPQFFTSFVIPQNEWVVARIFYKNTNSGGGRGTMQSDEGGSDSVSQKADAPSTAHDRLIMNEDFESLPPLVEHSAAFLDALPPPQTNKATVDTYQQDDDVLIYAENPAQFYPTYAATLLPPDLFGCEQPTDNKCKAEPPNYPGESSQNANLAFDDTDDDMLDLPDLGSLPDLSILWD</sequence>
<dbReference type="AlphaFoldDB" id="A0A7N0U342"/>
<dbReference type="GO" id="GO:0005634">
    <property type="term" value="C:nucleus"/>
    <property type="evidence" value="ECO:0007669"/>
    <property type="project" value="UniProtKB-ARBA"/>
</dbReference>
<dbReference type="SUPFAM" id="SSF101941">
    <property type="entry name" value="NAC domain"/>
    <property type="match status" value="1"/>
</dbReference>
<proteinExistence type="predicted"/>
<evidence type="ECO:0000313" key="8">
    <source>
        <dbReference type="Proteomes" id="UP000594263"/>
    </source>
</evidence>
<organism evidence="7 8">
    <name type="scientific">Kalanchoe fedtschenkoi</name>
    <name type="common">Lavender scallops</name>
    <name type="synonym">South American air plant</name>
    <dbReference type="NCBI Taxonomy" id="63787"/>
    <lineage>
        <taxon>Eukaryota</taxon>
        <taxon>Viridiplantae</taxon>
        <taxon>Streptophyta</taxon>
        <taxon>Embryophyta</taxon>
        <taxon>Tracheophyta</taxon>
        <taxon>Spermatophyta</taxon>
        <taxon>Magnoliopsida</taxon>
        <taxon>eudicotyledons</taxon>
        <taxon>Gunneridae</taxon>
        <taxon>Pentapetalae</taxon>
        <taxon>Saxifragales</taxon>
        <taxon>Crassulaceae</taxon>
        <taxon>Kalanchoe</taxon>
    </lineage>
</organism>
<evidence type="ECO:0000256" key="1">
    <source>
        <dbReference type="ARBA" id="ARBA00023015"/>
    </source>
</evidence>
<keyword evidence="4" id="KW-0539">Nucleus</keyword>
<dbReference type="EnsemblPlants" id="Kaladp0053s0377.1.v1.1">
    <property type="protein sequence ID" value="Kaladp0053s0377.1.v1.1"/>
    <property type="gene ID" value="Kaladp0053s0377.v1.1"/>
</dbReference>
<name>A0A7N0U342_KALFE</name>
<dbReference type="PANTHER" id="PTHR31744:SF92">
    <property type="entry name" value="NAC DOMAIN-CONTAINING PROTEIN 87"/>
    <property type="match status" value="1"/>
</dbReference>
<dbReference type="GO" id="GO:0003677">
    <property type="term" value="F:DNA binding"/>
    <property type="evidence" value="ECO:0007669"/>
    <property type="project" value="UniProtKB-KW"/>
</dbReference>
<feature type="region of interest" description="Disordered" evidence="5">
    <location>
        <begin position="175"/>
        <end position="200"/>
    </location>
</feature>
<dbReference type="Proteomes" id="UP000594263">
    <property type="component" value="Unplaced"/>
</dbReference>
<dbReference type="GO" id="GO:0006355">
    <property type="term" value="P:regulation of DNA-templated transcription"/>
    <property type="evidence" value="ECO:0007669"/>
    <property type="project" value="InterPro"/>
</dbReference>
<feature type="compositionally biased region" description="Polar residues" evidence="5">
    <location>
        <begin position="181"/>
        <end position="194"/>
    </location>
</feature>
<evidence type="ECO:0000259" key="6">
    <source>
        <dbReference type="PROSITE" id="PS51005"/>
    </source>
</evidence>
<dbReference type="InterPro" id="IPR036093">
    <property type="entry name" value="NAC_dom_sf"/>
</dbReference>
<feature type="domain" description="NAC" evidence="6">
    <location>
        <begin position="19"/>
        <end position="171"/>
    </location>
</feature>
<evidence type="ECO:0000256" key="3">
    <source>
        <dbReference type="ARBA" id="ARBA00023163"/>
    </source>
</evidence>
<dbReference type="PROSITE" id="PS51005">
    <property type="entry name" value="NAC"/>
    <property type="match status" value="1"/>
</dbReference>
<dbReference type="Gene3D" id="2.170.150.80">
    <property type="entry name" value="NAC domain"/>
    <property type="match status" value="1"/>
</dbReference>
<keyword evidence="3" id="KW-0804">Transcription</keyword>
<protein>
    <recommendedName>
        <fullName evidence="6">NAC domain-containing protein</fullName>
    </recommendedName>
</protein>
<keyword evidence="1" id="KW-0805">Transcription regulation</keyword>
<feature type="region of interest" description="Disordered" evidence="5">
    <location>
        <begin position="278"/>
        <end position="304"/>
    </location>
</feature>
<dbReference type="Gramene" id="Kaladp0053s0377.1.v1.1">
    <property type="protein sequence ID" value="Kaladp0053s0377.1.v1.1"/>
    <property type="gene ID" value="Kaladp0053s0377.v1.1"/>
</dbReference>
<evidence type="ECO:0000256" key="4">
    <source>
        <dbReference type="ARBA" id="ARBA00023242"/>
    </source>
</evidence>
<dbReference type="PANTHER" id="PTHR31744">
    <property type="entry name" value="PROTEIN CUP-SHAPED COTYLEDON 2-RELATED"/>
    <property type="match status" value="1"/>
</dbReference>
<dbReference type="Pfam" id="PF02365">
    <property type="entry name" value="NAM"/>
    <property type="match status" value="1"/>
</dbReference>
<keyword evidence="8" id="KW-1185">Reference proteome</keyword>
<dbReference type="InterPro" id="IPR003441">
    <property type="entry name" value="NAC-dom"/>
</dbReference>
<accession>A0A7N0U342</accession>
<evidence type="ECO:0000313" key="7">
    <source>
        <dbReference type="EnsemblPlants" id="Kaladp0053s0377.1.v1.1"/>
    </source>
</evidence>